<protein>
    <recommendedName>
        <fullName evidence="8">LIM zinc-binding domain-containing protein</fullName>
    </recommendedName>
</protein>
<feature type="compositionally biased region" description="Low complexity" evidence="7">
    <location>
        <begin position="1748"/>
        <end position="1769"/>
    </location>
</feature>
<evidence type="ECO:0000256" key="2">
    <source>
        <dbReference type="ARBA" id="ARBA00022737"/>
    </source>
</evidence>
<sequence length="1843" mass="209200">MNVQKCARCGFVVYPAEKVNLIGQNWHKACFHCEVCKMVLSANNFVSHQKRPYCQVHNPKNNTFTSVYETPVNINAKKQSEAISENKYREEGERFMSTFHYDMRSKEIEQARKASQLASQQQGYQTEFVGQQSFYSGSVTNQEIVRVSQTQKTISGVEYKRGHETRMTQFTSVADSPEMLHAKAGVSLASDVKYTEEYEQSKGKGSFPAMITPGYEMARKANTLASNLEYKKGHEERVSKYTTVTDTPDVLLAKNQGKIVSDHVYTEGYEQQKGKGSFPAHFTPGYQVAKKAGEMASKLKYQQKYEQEIKGKGSTEAGAAEFALAKENAEHFSQHAYTEEYELQKGKGSFPAMITPGYQIAKKAHDIASDLKYKKDLNKMKGSSAYHTLNTEDNLALKSARQINKLVSEVEYKKDLETTKGHSINYCETPQFKNVSKIAKYTSDNKYKENYTNHMKGHYEGGGIDKKTMHAMNVRKLASDISYKSEYEQEKTVQGEYNYPATMTPSYQSQKKLEPLKDKNYRQHIDKLKFSQVTDTPEIVQARINAHQLSDLNYKANYEKTKTQYTLSQDMPELKKAKANAELASDIKYKENWEKNKSKACDIGLDTLTLKAAKASRDLASDIKYKEAYTKNKDRAIGMDVSDSKTLHSLQVAKLSSQVAYKKGSKETQSKCNLPLDMVNLSHAKKAQALASDLEYRKKLHDYTLLSDDMKVQQAKKAYQLQSDNQYRSDLTWMKGVGWEADGCLDVEQAKKAGDLVSEKKYRQKVDSVKFTQVADTPSIKHAKKSQELQSGAGTDQTLHQYTISKDEPLFKQAKANAELLSGKMYKSSWEEQREKGFELGLDTLSILSAKATRDLASDVKYKQKYEKTKGKMIGVKTIADDSQLAHSTKATKLHSDLNYKKKYEDSKTKYSTSLDMLNLAHAKKAQELATEKNYKTFLHEYTILPNDLKVEWAKKAYGLQSDKKYRSDLNWMKGVGWETTGSLDIQQARKATDLASEKKYRQDVSSLKFTSVEDTPEMVQAKISSKLVLDRLYREKGENELHKYTLTGDIPEHVQAKINAVNLSESHYKESWKKIRDGGYKLRLDAIPFQAAKSSAEILSDQKYKAQFEKTKGQMIGLKGLKDDINIAHSVHASSIQSDLKYKKDSSKVHSQFHLPMDMLDVIHAKKAQSLVSEQDYRHTLHKYTTLPDDLKVQAAKRAYELQSEKVYRSDLNYLRGAAWIATGAVQIEGSKRATDLLSEKKYRQQPQSFKHTSVTDSPDIVHAKTSNIISNERLYKEKGENFRHNYTITAERPEITQAKINAANFSEVKYKESWNVLRAQGYKLTMKDIPFQAAKASTSIASDVQYKHNHVLEKGKHIGARSVLEDSHLTHCLEMGRLRSDQHYRKDALSTSGHYQLPLDMVNLVHAKKAQALASDQDYKTQIHNYTVLPDDIKVQWAKKAYELQSQNVYKSDLNFMKGVAWDTVGAPQLESAKKAGDLISDKKYRQHPDTLKFTQVADSPDIIHAKNSYMQCSERMYKSGDSDSMHKYTLPADHPEFIRAKVNAQQISDKTYKASGETVKSAGYDLRLDAIPFQTAKASREIASDFRYKEAFVKDKGHQVGLLCVEDDPKMRHSLAVGKLQSDNEYKKQFQETRSQFKIHADQPEFQQAKKSQAQLSNISYRQQLHDYTCDPNQLNVKHAKQAYQLQSDVNYKSDLNWIKGVGWTPPGSLKVEMARRAAELGLAEGLTTDEAIAQYQQLMMLQRQQDFQDEQTSTEQTESTQEIQQPGVNPDAMEILHVKRKKTIHTTFKQAKTTQSITSQSVASHSSTTQSISSQASEKQSIMSQSHAEKQVDSKSATM</sequence>
<dbReference type="Gene3D" id="2.10.110.10">
    <property type="entry name" value="Cysteine Rich Protein"/>
    <property type="match status" value="1"/>
</dbReference>
<dbReference type="PRINTS" id="PR00510">
    <property type="entry name" value="NEBULIN"/>
</dbReference>
<evidence type="ECO:0000256" key="7">
    <source>
        <dbReference type="SAM" id="MobiDB-lite"/>
    </source>
</evidence>
<dbReference type="EMBL" id="SRMA01027058">
    <property type="protein sequence ID" value="TRY60326.1"/>
    <property type="molecule type" value="Genomic_DNA"/>
</dbReference>
<dbReference type="InterPro" id="IPR055297">
    <property type="entry name" value="NEBU/NEBL"/>
</dbReference>
<keyword evidence="10" id="KW-1185">Reference proteome</keyword>
<evidence type="ECO:0000259" key="8">
    <source>
        <dbReference type="PROSITE" id="PS50023"/>
    </source>
</evidence>
<keyword evidence="2" id="KW-0677">Repeat</keyword>
<name>A0A553N4G2_9TELE</name>
<dbReference type="CDD" id="cd09446">
    <property type="entry name" value="LIM_N_RAP"/>
    <property type="match status" value="1"/>
</dbReference>
<dbReference type="Pfam" id="PF00412">
    <property type="entry name" value="LIM"/>
    <property type="match status" value="1"/>
</dbReference>
<dbReference type="OrthoDB" id="9295290at2759"/>
<evidence type="ECO:0000256" key="6">
    <source>
        <dbReference type="PROSITE-ProRule" id="PRU00125"/>
    </source>
</evidence>
<dbReference type="Pfam" id="PF00880">
    <property type="entry name" value="Nebulin"/>
    <property type="match status" value="22"/>
</dbReference>
<reference evidence="9 10" key="1">
    <citation type="journal article" date="2019" name="Sci. Data">
        <title>Hybrid genome assembly and annotation of Danionella translucida.</title>
        <authorList>
            <person name="Kadobianskyi M."/>
            <person name="Schulze L."/>
            <person name="Schuelke M."/>
            <person name="Judkewitz B."/>
        </authorList>
    </citation>
    <scope>NUCLEOTIDE SEQUENCE [LARGE SCALE GENOMIC DNA]</scope>
    <source>
        <strain evidence="9 10">Bolton</strain>
    </source>
</reference>
<dbReference type="PROSITE" id="PS50023">
    <property type="entry name" value="LIM_DOMAIN_2"/>
    <property type="match status" value="1"/>
</dbReference>
<evidence type="ECO:0000256" key="4">
    <source>
        <dbReference type="ARBA" id="ARBA00023038"/>
    </source>
</evidence>
<keyword evidence="3 6" id="KW-0862">Zinc</keyword>
<dbReference type="GO" id="GO:0071691">
    <property type="term" value="P:cardiac muscle thin filament assembly"/>
    <property type="evidence" value="ECO:0007669"/>
    <property type="project" value="TreeGrafter"/>
</dbReference>
<dbReference type="Proteomes" id="UP000316079">
    <property type="component" value="Unassembled WGS sequence"/>
</dbReference>
<dbReference type="GO" id="GO:0030018">
    <property type="term" value="C:Z disc"/>
    <property type="evidence" value="ECO:0007669"/>
    <property type="project" value="InterPro"/>
</dbReference>
<evidence type="ECO:0000256" key="5">
    <source>
        <dbReference type="ARBA" id="ARBA00023203"/>
    </source>
</evidence>
<evidence type="ECO:0000313" key="10">
    <source>
        <dbReference type="Proteomes" id="UP000316079"/>
    </source>
</evidence>
<dbReference type="SUPFAM" id="SSF57716">
    <property type="entry name" value="Glucocorticoid receptor-like (DNA-binding domain)"/>
    <property type="match status" value="1"/>
</dbReference>
<evidence type="ECO:0000256" key="3">
    <source>
        <dbReference type="ARBA" id="ARBA00022833"/>
    </source>
</evidence>
<dbReference type="FunFam" id="2.10.110.10:FF:000110">
    <property type="entry name" value="Nebulin related anchoring protein"/>
    <property type="match status" value="1"/>
</dbReference>
<dbReference type="GO" id="GO:0046872">
    <property type="term" value="F:metal ion binding"/>
    <property type="evidence" value="ECO:0007669"/>
    <property type="project" value="UniProtKB-KW"/>
</dbReference>
<dbReference type="InterPro" id="IPR001781">
    <property type="entry name" value="Znf_LIM"/>
</dbReference>
<dbReference type="PANTHER" id="PTHR11039:SF39">
    <property type="entry name" value="NEBULIN-RELATED-ANCHORING PROTEIN"/>
    <property type="match status" value="1"/>
</dbReference>
<dbReference type="SMART" id="SM00132">
    <property type="entry name" value="LIM"/>
    <property type="match status" value="1"/>
</dbReference>
<gene>
    <name evidence="9" type="ORF">DNTS_013660</name>
</gene>
<reference evidence="9" key="2">
    <citation type="submission" date="2019-04" db="EMBL/GenBank/DDBJ databases">
        <authorList>
            <person name="Kadobianskyi M."/>
            <person name="Schulze L."/>
            <person name="Schuelke M."/>
            <person name="Judkewitz B."/>
        </authorList>
    </citation>
    <scope>NUCLEOTIDE SEQUENCE</scope>
    <source>
        <strain evidence="9">Bolton</strain>
        <tissue evidence="9">Whole-body</tissue>
    </source>
</reference>
<proteinExistence type="predicted"/>
<evidence type="ECO:0000256" key="1">
    <source>
        <dbReference type="ARBA" id="ARBA00022723"/>
    </source>
</evidence>
<evidence type="ECO:0000313" key="9">
    <source>
        <dbReference type="EMBL" id="TRY60326.1"/>
    </source>
</evidence>
<feature type="domain" description="LIM zinc-binding" evidence="8">
    <location>
        <begin position="4"/>
        <end position="64"/>
    </location>
</feature>
<feature type="compositionally biased region" description="Low complexity" evidence="7">
    <location>
        <begin position="1799"/>
        <end position="1821"/>
    </location>
</feature>
<feature type="region of interest" description="Disordered" evidence="7">
    <location>
        <begin position="1793"/>
        <end position="1843"/>
    </location>
</feature>
<dbReference type="STRING" id="623744.A0A553N4G2"/>
<dbReference type="PROSITE" id="PS00478">
    <property type="entry name" value="LIM_DOMAIN_1"/>
    <property type="match status" value="1"/>
</dbReference>
<dbReference type="PANTHER" id="PTHR11039">
    <property type="entry name" value="NEBULIN"/>
    <property type="match status" value="1"/>
</dbReference>
<organism evidence="9 10">
    <name type="scientific">Danionella cerebrum</name>
    <dbReference type="NCBI Taxonomy" id="2873325"/>
    <lineage>
        <taxon>Eukaryota</taxon>
        <taxon>Metazoa</taxon>
        <taxon>Chordata</taxon>
        <taxon>Craniata</taxon>
        <taxon>Vertebrata</taxon>
        <taxon>Euteleostomi</taxon>
        <taxon>Actinopterygii</taxon>
        <taxon>Neopterygii</taxon>
        <taxon>Teleostei</taxon>
        <taxon>Ostariophysi</taxon>
        <taxon>Cypriniformes</taxon>
        <taxon>Danionidae</taxon>
        <taxon>Danioninae</taxon>
        <taxon>Danionella</taxon>
    </lineage>
</organism>
<keyword evidence="4 6" id="KW-0440">LIM domain</keyword>
<comment type="caution">
    <text evidence="9">The sequence shown here is derived from an EMBL/GenBank/DDBJ whole genome shotgun (WGS) entry which is preliminary data.</text>
</comment>
<dbReference type="GO" id="GO:0051015">
    <property type="term" value="F:actin filament binding"/>
    <property type="evidence" value="ECO:0007669"/>
    <property type="project" value="InterPro"/>
</dbReference>
<accession>A0A553N4G2</accession>
<dbReference type="InterPro" id="IPR000900">
    <property type="entry name" value="Nebulin_repeat"/>
</dbReference>
<dbReference type="PROSITE" id="PS51216">
    <property type="entry name" value="NEBULIN"/>
    <property type="match status" value="31"/>
</dbReference>
<dbReference type="InterPro" id="IPR013998">
    <property type="entry name" value="Nebulin-like"/>
</dbReference>
<dbReference type="EMBL" id="SRMA01027058">
    <property type="protein sequence ID" value="TRY60325.1"/>
    <property type="molecule type" value="Genomic_DNA"/>
</dbReference>
<keyword evidence="5" id="KW-0009">Actin-binding</keyword>
<feature type="region of interest" description="Disordered" evidence="7">
    <location>
        <begin position="1748"/>
        <end position="1774"/>
    </location>
</feature>
<keyword evidence="1 6" id="KW-0479">Metal-binding</keyword>
<dbReference type="SMART" id="SM00227">
    <property type="entry name" value="NEBU"/>
    <property type="match status" value="46"/>
</dbReference>